<evidence type="ECO:0000313" key="1">
    <source>
        <dbReference type="EMBL" id="KER35460.1"/>
    </source>
</evidence>
<sequence length="232" mass="26869">MSFRYPSSSPLHPEALKRKQRSLRDGFAMPLTLRVHRALSWLRRAEADEEDEDIRFILLWIGFNAAYAGDVGLALGGESQRERDAFARFFSTLVSFDSKHRIYDLVWQRFSQEIRLLLDNRYVFAPFWHHHNEVAGFEDWSGMLERERVATANALRRHDTATLLSILFGRLYVLRNQLVHGGATWNSEVNRTQVRDCGALLGSLLPLFIDLMMDNADHEWPMPHYPVVDSPA</sequence>
<comment type="caution">
    <text evidence="1">The sequence shown here is derived from an EMBL/GenBank/DDBJ whole genome shotgun (WGS) entry which is preliminary data.</text>
</comment>
<accession>A0A8E0WQN3</accession>
<evidence type="ECO:0008006" key="3">
    <source>
        <dbReference type="Google" id="ProtNLM"/>
    </source>
</evidence>
<name>A0A8E0WQN3_9SPHN</name>
<proteinExistence type="predicted"/>
<dbReference type="Proteomes" id="UP000028135">
    <property type="component" value="Unassembled WGS sequence"/>
</dbReference>
<gene>
    <name evidence="1" type="ORF">AL00_15960</name>
</gene>
<dbReference type="EMBL" id="JANF02000073">
    <property type="protein sequence ID" value="KER35460.1"/>
    <property type="molecule type" value="Genomic_DNA"/>
</dbReference>
<evidence type="ECO:0000313" key="2">
    <source>
        <dbReference type="Proteomes" id="UP000028135"/>
    </source>
</evidence>
<protein>
    <recommendedName>
        <fullName evidence="3">Apea-like HEPN domain-containing protein</fullName>
    </recommendedName>
</protein>
<dbReference type="AlphaFoldDB" id="A0A8E0WQN3"/>
<reference evidence="1 2" key="1">
    <citation type="submission" date="2014-05" db="EMBL/GenBank/DDBJ databases">
        <title>Genome Announcement of Sphingobium lucknowense F2.</title>
        <authorList>
            <person name="Lal R."/>
            <person name="Negi V."/>
            <person name="Lata P."/>
            <person name="Sangwan N."/>
            <person name="Gupta S.K."/>
            <person name="Rao D.L.N."/>
            <person name="Das S."/>
        </authorList>
    </citation>
    <scope>NUCLEOTIDE SEQUENCE [LARGE SCALE GENOMIC DNA]</scope>
    <source>
        <strain evidence="1 2">F2</strain>
    </source>
</reference>
<dbReference type="RefSeq" id="WP_031286271.1">
    <property type="nucleotide sequence ID" value="NZ_JANF02000073.1"/>
</dbReference>
<organism evidence="1 2">
    <name type="scientific">Sphingobium indicum F2</name>
    <dbReference type="NCBI Taxonomy" id="1450518"/>
    <lineage>
        <taxon>Bacteria</taxon>
        <taxon>Pseudomonadati</taxon>
        <taxon>Pseudomonadota</taxon>
        <taxon>Alphaproteobacteria</taxon>
        <taxon>Sphingomonadales</taxon>
        <taxon>Sphingomonadaceae</taxon>
        <taxon>Sphingobium</taxon>
    </lineage>
</organism>